<keyword evidence="1" id="KW-0812">Transmembrane</keyword>
<keyword evidence="3" id="KW-1185">Reference proteome</keyword>
<gene>
    <name evidence="2" type="ORF">EVAR_50523_1</name>
</gene>
<comment type="caution">
    <text evidence="2">The sequence shown here is derived from an EMBL/GenBank/DDBJ whole genome shotgun (WGS) entry which is preliminary data.</text>
</comment>
<protein>
    <submittedName>
        <fullName evidence="2">Uncharacterized protein</fullName>
    </submittedName>
</protein>
<sequence length="167" mass="18309">MLATADYPVLGFISGPALAANLYHSRSRSLSRPRHYSRSRFRRRLVSLSVPIAILSSALFLISLSPPTCLTLDPDRYPVLGSTPGLALAADLSHSRSRSQSRPRFYSRSRSRRRLVSLSIPIAIPSSVLLPVSLSPPICRTLDPDRYHILDSTPGLALAANLPHSRS</sequence>
<feature type="transmembrane region" description="Helical" evidence="1">
    <location>
        <begin position="45"/>
        <end position="65"/>
    </location>
</feature>
<name>A0A4C1X554_EUMVA</name>
<reference evidence="2 3" key="1">
    <citation type="journal article" date="2019" name="Commun. Biol.">
        <title>The bagworm genome reveals a unique fibroin gene that provides high tensile strength.</title>
        <authorList>
            <person name="Kono N."/>
            <person name="Nakamura H."/>
            <person name="Ohtoshi R."/>
            <person name="Tomita M."/>
            <person name="Numata K."/>
            <person name="Arakawa K."/>
        </authorList>
    </citation>
    <scope>NUCLEOTIDE SEQUENCE [LARGE SCALE GENOMIC DNA]</scope>
</reference>
<dbReference type="EMBL" id="BGZK01000746">
    <property type="protein sequence ID" value="GBP58866.1"/>
    <property type="molecule type" value="Genomic_DNA"/>
</dbReference>
<evidence type="ECO:0000313" key="2">
    <source>
        <dbReference type="EMBL" id="GBP58866.1"/>
    </source>
</evidence>
<feature type="transmembrane region" description="Helical" evidence="1">
    <location>
        <begin position="6"/>
        <end position="24"/>
    </location>
</feature>
<keyword evidence="1" id="KW-0472">Membrane</keyword>
<dbReference type="Proteomes" id="UP000299102">
    <property type="component" value="Unassembled WGS sequence"/>
</dbReference>
<keyword evidence="1" id="KW-1133">Transmembrane helix</keyword>
<evidence type="ECO:0000313" key="3">
    <source>
        <dbReference type="Proteomes" id="UP000299102"/>
    </source>
</evidence>
<proteinExistence type="predicted"/>
<organism evidence="2 3">
    <name type="scientific">Eumeta variegata</name>
    <name type="common">Bagworm moth</name>
    <name type="synonym">Eumeta japonica</name>
    <dbReference type="NCBI Taxonomy" id="151549"/>
    <lineage>
        <taxon>Eukaryota</taxon>
        <taxon>Metazoa</taxon>
        <taxon>Ecdysozoa</taxon>
        <taxon>Arthropoda</taxon>
        <taxon>Hexapoda</taxon>
        <taxon>Insecta</taxon>
        <taxon>Pterygota</taxon>
        <taxon>Neoptera</taxon>
        <taxon>Endopterygota</taxon>
        <taxon>Lepidoptera</taxon>
        <taxon>Glossata</taxon>
        <taxon>Ditrysia</taxon>
        <taxon>Tineoidea</taxon>
        <taxon>Psychidae</taxon>
        <taxon>Oiketicinae</taxon>
        <taxon>Eumeta</taxon>
    </lineage>
</organism>
<dbReference type="AlphaFoldDB" id="A0A4C1X554"/>
<evidence type="ECO:0000256" key="1">
    <source>
        <dbReference type="SAM" id="Phobius"/>
    </source>
</evidence>
<accession>A0A4C1X554</accession>